<evidence type="ECO:0000313" key="11">
    <source>
        <dbReference type="Proteomes" id="UP000887567"/>
    </source>
</evidence>
<dbReference type="OMA" id="DHKQISQ"/>
<feature type="domain" description="Ribosomal protein/NADH dehydrogenase" evidence="9">
    <location>
        <begin position="34"/>
        <end position="107"/>
    </location>
</feature>
<proteinExistence type="inferred from homology"/>
<dbReference type="AlphaFoldDB" id="A0A913XAA0"/>
<keyword evidence="4" id="KW-0496">Mitochondrion</keyword>
<evidence type="ECO:0000256" key="5">
    <source>
        <dbReference type="ARBA" id="ARBA00023274"/>
    </source>
</evidence>
<dbReference type="InterPro" id="IPR040049">
    <property type="entry name" value="Ribosomal_mS25/mL61"/>
</dbReference>
<dbReference type="EnsemblMetazoa" id="XM_021045215.2">
    <property type="protein sequence ID" value="XP_020900874.1"/>
    <property type="gene ID" value="LOC110239499"/>
</dbReference>
<comment type="subcellular location">
    <subcellularLocation>
        <location evidence="1">Mitochondrion</location>
    </subcellularLocation>
</comment>
<reference evidence="10" key="1">
    <citation type="submission" date="2022-11" db="UniProtKB">
        <authorList>
            <consortium name="EnsemblMetazoa"/>
        </authorList>
    </citation>
    <scope>IDENTIFICATION</scope>
</reference>
<dbReference type="Proteomes" id="UP000887567">
    <property type="component" value="Unplaced"/>
</dbReference>
<accession>A0A913XAA0</accession>
<evidence type="ECO:0000256" key="2">
    <source>
        <dbReference type="ARBA" id="ARBA00008046"/>
    </source>
</evidence>
<evidence type="ECO:0000256" key="3">
    <source>
        <dbReference type="ARBA" id="ARBA00022980"/>
    </source>
</evidence>
<dbReference type="Gene3D" id="3.40.30.10">
    <property type="entry name" value="Glutaredoxin"/>
    <property type="match status" value="1"/>
</dbReference>
<dbReference type="GO" id="GO:0003735">
    <property type="term" value="F:structural constituent of ribosome"/>
    <property type="evidence" value="ECO:0007669"/>
    <property type="project" value="InterPro"/>
</dbReference>
<dbReference type="SUPFAM" id="SSF52833">
    <property type="entry name" value="Thioredoxin-like"/>
    <property type="match status" value="1"/>
</dbReference>
<keyword evidence="5" id="KW-0687">Ribonucleoprotein</keyword>
<dbReference type="SMART" id="SM00916">
    <property type="entry name" value="L51_S25_CI-B8"/>
    <property type="match status" value="1"/>
</dbReference>
<dbReference type="GO" id="GO:1990904">
    <property type="term" value="C:ribonucleoprotein complex"/>
    <property type="evidence" value="ECO:0007669"/>
    <property type="project" value="UniProtKB-KW"/>
</dbReference>
<evidence type="ECO:0000256" key="7">
    <source>
        <dbReference type="ARBA" id="ARBA00035369"/>
    </source>
</evidence>
<evidence type="ECO:0000313" key="10">
    <source>
        <dbReference type="EnsemblMetazoa" id="XP_020900874.1"/>
    </source>
</evidence>
<evidence type="ECO:0000256" key="4">
    <source>
        <dbReference type="ARBA" id="ARBA00023128"/>
    </source>
</evidence>
<feature type="region of interest" description="Disordered" evidence="8">
    <location>
        <begin position="144"/>
        <end position="166"/>
    </location>
</feature>
<evidence type="ECO:0000256" key="8">
    <source>
        <dbReference type="SAM" id="MobiDB-lite"/>
    </source>
</evidence>
<dbReference type="PANTHER" id="PTHR13274">
    <property type="entry name" value="MITOCHONDRIAL RIBOSOMAL PROTEIN S25"/>
    <property type="match status" value="1"/>
</dbReference>
<dbReference type="Pfam" id="PF05047">
    <property type="entry name" value="L51_S25_CI-B8"/>
    <property type="match status" value="1"/>
</dbReference>
<keyword evidence="11" id="KW-1185">Reference proteome</keyword>
<name>A0A913XAA0_EXADI</name>
<evidence type="ECO:0000256" key="1">
    <source>
        <dbReference type="ARBA" id="ARBA00004173"/>
    </source>
</evidence>
<sequence>MPKGRFPFRRTLEFLSAGRVILKKDVRSVMLSYTHKEESKGLRNFIYKDLPQIQYKNNGVQFISSRNTSEIPKVDIFFGDGRKVLIDVENKKAPEILDIFEQVAGATESELQIRRQPKYPGRINPANFGKYGHCYCICEKPGQVPCPSRVPRPEARKTKPWQEKDS</sequence>
<dbReference type="GO" id="GO:0005840">
    <property type="term" value="C:ribosome"/>
    <property type="evidence" value="ECO:0007669"/>
    <property type="project" value="UniProtKB-KW"/>
</dbReference>
<dbReference type="PANTHER" id="PTHR13274:SF2">
    <property type="entry name" value="SMALL RIBOSOMAL SUBUNIT PROTEIN MS25"/>
    <property type="match status" value="1"/>
</dbReference>
<dbReference type="InterPro" id="IPR036249">
    <property type="entry name" value="Thioredoxin-like_sf"/>
</dbReference>
<feature type="compositionally biased region" description="Basic and acidic residues" evidence="8">
    <location>
        <begin position="151"/>
        <end position="166"/>
    </location>
</feature>
<keyword evidence="3" id="KW-0689">Ribosomal protein</keyword>
<dbReference type="KEGG" id="epa:110239499"/>
<comment type="similarity">
    <text evidence="2">Belongs to the mitochondrion-specific ribosomal protein mS25 family.</text>
</comment>
<dbReference type="RefSeq" id="XP_020900874.1">
    <property type="nucleotide sequence ID" value="XM_021045215.2"/>
</dbReference>
<dbReference type="OrthoDB" id="5919182at2759"/>
<evidence type="ECO:0000259" key="9">
    <source>
        <dbReference type="SMART" id="SM00916"/>
    </source>
</evidence>
<dbReference type="GeneID" id="110239499"/>
<dbReference type="GO" id="GO:0005739">
    <property type="term" value="C:mitochondrion"/>
    <property type="evidence" value="ECO:0007669"/>
    <property type="project" value="UniProtKB-SubCell"/>
</dbReference>
<organism evidence="10 11">
    <name type="scientific">Exaiptasia diaphana</name>
    <name type="common">Tropical sea anemone</name>
    <name type="synonym">Aiptasia pulchella</name>
    <dbReference type="NCBI Taxonomy" id="2652724"/>
    <lineage>
        <taxon>Eukaryota</taxon>
        <taxon>Metazoa</taxon>
        <taxon>Cnidaria</taxon>
        <taxon>Anthozoa</taxon>
        <taxon>Hexacorallia</taxon>
        <taxon>Actiniaria</taxon>
        <taxon>Aiptasiidae</taxon>
        <taxon>Exaiptasia</taxon>
    </lineage>
</organism>
<protein>
    <recommendedName>
        <fullName evidence="6">Small ribosomal subunit protein mS25</fullName>
    </recommendedName>
    <alternativeName>
        <fullName evidence="7">28S ribosomal protein S25, mitochondrial</fullName>
    </alternativeName>
</protein>
<dbReference type="InterPro" id="IPR007741">
    <property type="entry name" value="Ribosomal_mL43/mS25/NADH_DH"/>
</dbReference>
<evidence type="ECO:0000256" key="6">
    <source>
        <dbReference type="ARBA" id="ARBA00035139"/>
    </source>
</evidence>